<proteinExistence type="predicted"/>
<dbReference type="EMBL" id="JH432134">
    <property type="status" value="NOT_ANNOTATED_CDS"/>
    <property type="molecule type" value="Genomic_DNA"/>
</dbReference>
<dbReference type="HOGENOM" id="CLU_2161530_0_0_1"/>
<feature type="transmembrane region" description="Helical" evidence="1">
    <location>
        <begin position="30"/>
        <end position="50"/>
    </location>
</feature>
<name>T1JEY9_STRMM</name>
<dbReference type="PhylomeDB" id="T1JEY9"/>
<reference evidence="3" key="1">
    <citation type="submission" date="2011-05" db="EMBL/GenBank/DDBJ databases">
        <authorList>
            <person name="Richards S.R."/>
            <person name="Qu J."/>
            <person name="Jiang H."/>
            <person name="Jhangiani S.N."/>
            <person name="Agravi P."/>
            <person name="Goodspeed R."/>
            <person name="Gross S."/>
            <person name="Mandapat C."/>
            <person name="Jackson L."/>
            <person name="Mathew T."/>
            <person name="Pu L."/>
            <person name="Thornton R."/>
            <person name="Saada N."/>
            <person name="Wilczek-Boney K.B."/>
            <person name="Lee S."/>
            <person name="Kovar C."/>
            <person name="Wu Y."/>
            <person name="Scherer S.E."/>
            <person name="Worley K.C."/>
            <person name="Muzny D.M."/>
            <person name="Gibbs R."/>
        </authorList>
    </citation>
    <scope>NUCLEOTIDE SEQUENCE</scope>
    <source>
        <strain evidence="3">Brora</strain>
    </source>
</reference>
<dbReference type="EnsemblMetazoa" id="SMAR012393-RA">
    <property type="protein sequence ID" value="SMAR012393-PA"/>
    <property type="gene ID" value="SMAR012393"/>
</dbReference>
<keyword evidence="3" id="KW-1185">Reference proteome</keyword>
<evidence type="ECO:0000313" key="3">
    <source>
        <dbReference type="Proteomes" id="UP000014500"/>
    </source>
</evidence>
<sequence length="111" mass="13100">MLNEYLSWLNSNYSNRHGHRGLDVEEQTDAVVYIVVVLLFYSFGIIFMMVKYMRHEHREWEESKLYMRYINAARDQGTNRGRLTNRLALQALNTVNVIPQTTRISGKVTFV</sequence>
<organism evidence="2 3">
    <name type="scientific">Strigamia maritima</name>
    <name type="common">European centipede</name>
    <name type="synonym">Geophilus maritimus</name>
    <dbReference type="NCBI Taxonomy" id="126957"/>
    <lineage>
        <taxon>Eukaryota</taxon>
        <taxon>Metazoa</taxon>
        <taxon>Ecdysozoa</taxon>
        <taxon>Arthropoda</taxon>
        <taxon>Myriapoda</taxon>
        <taxon>Chilopoda</taxon>
        <taxon>Pleurostigmophora</taxon>
        <taxon>Geophilomorpha</taxon>
        <taxon>Linotaeniidae</taxon>
        <taxon>Strigamia</taxon>
    </lineage>
</organism>
<keyword evidence="1" id="KW-1133">Transmembrane helix</keyword>
<reference evidence="2" key="2">
    <citation type="submission" date="2015-02" db="UniProtKB">
        <authorList>
            <consortium name="EnsemblMetazoa"/>
        </authorList>
    </citation>
    <scope>IDENTIFICATION</scope>
</reference>
<evidence type="ECO:0000256" key="1">
    <source>
        <dbReference type="SAM" id="Phobius"/>
    </source>
</evidence>
<keyword evidence="1" id="KW-0472">Membrane</keyword>
<protein>
    <submittedName>
        <fullName evidence="2">Uncharacterized protein</fullName>
    </submittedName>
</protein>
<dbReference type="Proteomes" id="UP000014500">
    <property type="component" value="Unassembled WGS sequence"/>
</dbReference>
<keyword evidence="1" id="KW-0812">Transmembrane</keyword>
<evidence type="ECO:0000313" key="2">
    <source>
        <dbReference type="EnsemblMetazoa" id="SMAR012393-PA"/>
    </source>
</evidence>
<dbReference type="AlphaFoldDB" id="T1JEY9"/>
<accession>T1JEY9</accession>